<accession>A0A8J3YEB0</accession>
<evidence type="ECO:0000313" key="2">
    <source>
        <dbReference type="EMBL" id="GIJ06499.1"/>
    </source>
</evidence>
<reference evidence="2" key="1">
    <citation type="submission" date="2021-01" db="EMBL/GenBank/DDBJ databases">
        <title>Whole genome shotgun sequence of Spirilliplanes yamanashiensis NBRC 15828.</title>
        <authorList>
            <person name="Komaki H."/>
            <person name="Tamura T."/>
        </authorList>
    </citation>
    <scope>NUCLEOTIDE SEQUENCE</scope>
    <source>
        <strain evidence="2">NBRC 15828</strain>
    </source>
</reference>
<dbReference type="PROSITE" id="PS51257">
    <property type="entry name" value="PROKAR_LIPOPROTEIN"/>
    <property type="match status" value="1"/>
</dbReference>
<dbReference type="AlphaFoldDB" id="A0A8J3YEB0"/>
<comment type="caution">
    <text evidence="2">The sequence shown here is derived from an EMBL/GenBank/DDBJ whole genome shotgun (WGS) entry which is preliminary data.</text>
</comment>
<name>A0A8J3YEB0_9ACTN</name>
<feature type="chain" id="PRO_5038756892" description="Lipoprotein" evidence="1">
    <location>
        <begin position="24"/>
        <end position="134"/>
    </location>
</feature>
<keyword evidence="3" id="KW-1185">Reference proteome</keyword>
<evidence type="ECO:0000256" key="1">
    <source>
        <dbReference type="SAM" id="SignalP"/>
    </source>
</evidence>
<evidence type="ECO:0008006" key="4">
    <source>
        <dbReference type="Google" id="ProtNLM"/>
    </source>
</evidence>
<organism evidence="2 3">
    <name type="scientific">Spirilliplanes yamanashiensis</name>
    <dbReference type="NCBI Taxonomy" id="42233"/>
    <lineage>
        <taxon>Bacteria</taxon>
        <taxon>Bacillati</taxon>
        <taxon>Actinomycetota</taxon>
        <taxon>Actinomycetes</taxon>
        <taxon>Micromonosporales</taxon>
        <taxon>Micromonosporaceae</taxon>
        <taxon>Spirilliplanes</taxon>
    </lineage>
</organism>
<evidence type="ECO:0000313" key="3">
    <source>
        <dbReference type="Proteomes" id="UP000652013"/>
    </source>
</evidence>
<dbReference type="Proteomes" id="UP000652013">
    <property type="component" value="Unassembled WGS sequence"/>
</dbReference>
<keyword evidence="1" id="KW-0732">Signal</keyword>
<dbReference type="EMBL" id="BOOY01000042">
    <property type="protein sequence ID" value="GIJ06499.1"/>
    <property type="molecule type" value="Genomic_DNA"/>
</dbReference>
<dbReference type="RefSeq" id="WP_203941669.1">
    <property type="nucleotide sequence ID" value="NZ_BAAAGJ010000015.1"/>
</dbReference>
<gene>
    <name evidence="2" type="ORF">Sya03_58510</name>
</gene>
<feature type="signal peptide" evidence="1">
    <location>
        <begin position="1"/>
        <end position="23"/>
    </location>
</feature>
<protein>
    <recommendedName>
        <fullName evidence="4">Lipoprotein</fullName>
    </recommendedName>
</protein>
<sequence length="134" mass="14622">MRPTKVLFWLPPLLIGACSVGPASDNTPAICAEFRQKVVEFAKPDSTEPEAVAYADAVRAGFDGTPALPPEEFAKVRRTYLQAQIQRARDLATRATNPTTRDGLNAFADEMEQVADGADLDASRPPLIYQTCLR</sequence>
<proteinExistence type="predicted"/>